<feature type="transmembrane region" description="Helical" evidence="9">
    <location>
        <begin position="215"/>
        <end position="232"/>
    </location>
</feature>
<keyword evidence="5" id="KW-0029">Amino-acid transport</keyword>
<accession>A0ABU8WHA5</accession>
<gene>
    <name evidence="10" type="ORF">WKW82_09565</name>
</gene>
<keyword evidence="2" id="KW-0813">Transport</keyword>
<dbReference type="PANTHER" id="PTHR11795">
    <property type="entry name" value="BRANCHED-CHAIN AMINO ACID TRANSPORT SYSTEM PERMEASE PROTEIN LIVH"/>
    <property type="match status" value="1"/>
</dbReference>
<dbReference type="Pfam" id="PF02653">
    <property type="entry name" value="BPD_transp_2"/>
    <property type="match status" value="1"/>
</dbReference>
<comment type="similarity">
    <text evidence="8">Belongs to the binding-protein-dependent transport system permease family. LivHM subfamily.</text>
</comment>
<feature type="transmembrane region" description="Helical" evidence="9">
    <location>
        <begin position="6"/>
        <end position="28"/>
    </location>
</feature>
<keyword evidence="6 9" id="KW-1133">Transmembrane helix</keyword>
<dbReference type="InterPro" id="IPR001851">
    <property type="entry name" value="ABC_transp_permease"/>
</dbReference>
<evidence type="ECO:0000256" key="4">
    <source>
        <dbReference type="ARBA" id="ARBA00022692"/>
    </source>
</evidence>
<keyword evidence="4 9" id="KW-0812">Transmembrane</keyword>
<evidence type="ECO:0000313" key="11">
    <source>
        <dbReference type="Proteomes" id="UP001385892"/>
    </source>
</evidence>
<feature type="transmembrane region" description="Helical" evidence="9">
    <location>
        <begin position="60"/>
        <end position="79"/>
    </location>
</feature>
<feature type="transmembrane region" description="Helical" evidence="9">
    <location>
        <begin position="239"/>
        <end position="257"/>
    </location>
</feature>
<feature type="transmembrane region" description="Helical" evidence="9">
    <location>
        <begin position="133"/>
        <end position="157"/>
    </location>
</feature>
<evidence type="ECO:0000256" key="8">
    <source>
        <dbReference type="ARBA" id="ARBA00037998"/>
    </source>
</evidence>
<evidence type="ECO:0000256" key="5">
    <source>
        <dbReference type="ARBA" id="ARBA00022970"/>
    </source>
</evidence>
<organism evidence="10 11">
    <name type="scientific">Variovorax rhizosphaerae</name>
    <dbReference type="NCBI Taxonomy" id="1836200"/>
    <lineage>
        <taxon>Bacteria</taxon>
        <taxon>Pseudomonadati</taxon>
        <taxon>Pseudomonadota</taxon>
        <taxon>Betaproteobacteria</taxon>
        <taxon>Burkholderiales</taxon>
        <taxon>Comamonadaceae</taxon>
        <taxon>Variovorax</taxon>
    </lineage>
</organism>
<proteinExistence type="inferred from homology"/>
<name>A0ABU8WHA5_9BURK</name>
<comment type="caution">
    <text evidence="10">The sequence shown here is derived from an EMBL/GenBank/DDBJ whole genome shotgun (WGS) entry which is preliminary data.</text>
</comment>
<dbReference type="InterPro" id="IPR052157">
    <property type="entry name" value="BCAA_transport_permease"/>
</dbReference>
<dbReference type="RefSeq" id="WP_340342049.1">
    <property type="nucleotide sequence ID" value="NZ_JBBKZT010000004.1"/>
</dbReference>
<feature type="transmembrane region" description="Helical" evidence="9">
    <location>
        <begin position="263"/>
        <end position="282"/>
    </location>
</feature>
<keyword evidence="11" id="KW-1185">Reference proteome</keyword>
<keyword evidence="7 9" id="KW-0472">Membrane</keyword>
<evidence type="ECO:0000256" key="9">
    <source>
        <dbReference type="SAM" id="Phobius"/>
    </source>
</evidence>
<dbReference type="PANTHER" id="PTHR11795:SF451">
    <property type="entry name" value="ABC TRANSPORTER PERMEASE PROTEIN"/>
    <property type="match status" value="1"/>
</dbReference>
<dbReference type="Proteomes" id="UP001385892">
    <property type="component" value="Unassembled WGS sequence"/>
</dbReference>
<evidence type="ECO:0000256" key="1">
    <source>
        <dbReference type="ARBA" id="ARBA00004651"/>
    </source>
</evidence>
<evidence type="ECO:0000256" key="2">
    <source>
        <dbReference type="ARBA" id="ARBA00022448"/>
    </source>
</evidence>
<sequence length="290" mass="30854">MDALLHQIFSGLATGCIYGSIGLALVMIYQATHHINFAQGEIATFSTFIAWSLLQKGWPYWAVFFVTVALSFAGGLAIQRLIVRPVERAPVLTNVIVFIGLLVIFNSLSGWIFDHTIKAFPSPFAQDSALATRFFSAHELGTVGVMLCVLLGLWAFFRFTPIGLAMRAAAQNPESARLVGIRVSWMLAMGWGLASAIGAVAGMMIAPTVFLDPNMMTGILIYGFAAALLGGIDNPAGAVAGGFIVGVLENLLGAYVIGTELKLTVALLLIVGTLTLFPNGLFGRSVVTRV</sequence>
<keyword evidence="3" id="KW-1003">Cell membrane</keyword>
<evidence type="ECO:0000313" key="10">
    <source>
        <dbReference type="EMBL" id="MEJ8846896.1"/>
    </source>
</evidence>
<reference evidence="10 11" key="1">
    <citation type="submission" date="2024-03" db="EMBL/GenBank/DDBJ databases">
        <title>Novel species of the genus Variovorax.</title>
        <authorList>
            <person name="Liu Q."/>
            <person name="Xin Y.-H."/>
        </authorList>
    </citation>
    <scope>NUCLEOTIDE SEQUENCE [LARGE SCALE GENOMIC DNA]</scope>
    <source>
        <strain evidence="10 11">KACC 18900</strain>
    </source>
</reference>
<evidence type="ECO:0000256" key="7">
    <source>
        <dbReference type="ARBA" id="ARBA00023136"/>
    </source>
</evidence>
<dbReference type="CDD" id="cd06582">
    <property type="entry name" value="TM_PBP1_LivH_like"/>
    <property type="match status" value="1"/>
</dbReference>
<protein>
    <submittedName>
        <fullName evidence="10">Branched-chain amino acid ABC transporter permease</fullName>
    </submittedName>
</protein>
<dbReference type="EMBL" id="JBBKZT010000004">
    <property type="protein sequence ID" value="MEJ8846896.1"/>
    <property type="molecule type" value="Genomic_DNA"/>
</dbReference>
<evidence type="ECO:0000256" key="3">
    <source>
        <dbReference type="ARBA" id="ARBA00022475"/>
    </source>
</evidence>
<evidence type="ECO:0000256" key="6">
    <source>
        <dbReference type="ARBA" id="ARBA00022989"/>
    </source>
</evidence>
<feature type="transmembrane region" description="Helical" evidence="9">
    <location>
        <begin position="91"/>
        <end position="113"/>
    </location>
</feature>
<comment type="subcellular location">
    <subcellularLocation>
        <location evidence="1">Cell membrane</location>
        <topology evidence="1">Multi-pass membrane protein</topology>
    </subcellularLocation>
</comment>
<feature type="transmembrane region" description="Helical" evidence="9">
    <location>
        <begin position="185"/>
        <end position="209"/>
    </location>
</feature>